<dbReference type="AlphaFoldDB" id="A0A1R2CVA6"/>
<proteinExistence type="predicted"/>
<dbReference type="EMBL" id="MPUH01000051">
    <property type="protein sequence ID" value="OMJ92939.1"/>
    <property type="molecule type" value="Genomic_DNA"/>
</dbReference>
<name>A0A1R2CVA6_9CILI</name>
<reference evidence="1 2" key="1">
    <citation type="submission" date="2016-11" db="EMBL/GenBank/DDBJ databases">
        <title>The macronuclear genome of Stentor coeruleus: a giant cell with tiny introns.</title>
        <authorList>
            <person name="Slabodnick M."/>
            <person name="Ruby J.G."/>
            <person name="Reiff S.B."/>
            <person name="Swart E.C."/>
            <person name="Gosai S."/>
            <person name="Prabakaran S."/>
            <person name="Witkowska E."/>
            <person name="Larue G.E."/>
            <person name="Fisher S."/>
            <person name="Freeman R.M."/>
            <person name="Gunawardena J."/>
            <person name="Chu W."/>
            <person name="Stover N.A."/>
            <person name="Gregory B.D."/>
            <person name="Nowacki M."/>
            <person name="Derisi J."/>
            <person name="Roy S.W."/>
            <person name="Marshall W.F."/>
            <person name="Sood P."/>
        </authorList>
    </citation>
    <scope>NUCLEOTIDE SEQUENCE [LARGE SCALE GENOMIC DNA]</scope>
    <source>
        <strain evidence="1">WM001</strain>
    </source>
</reference>
<evidence type="ECO:0000313" key="2">
    <source>
        <dbReference type="Proteomes" id="UP000187209"/>
    </source>
</evidence>
<evidence type="ECO:0000313" key="1">
    <source>
        <dbReference type="EMBL" id="OMJ92939.1"/>
    </source>
</evidence>
<keyword evidence="2" id="KW-1185">Reference proteome</keyword>
<gene>
    <name evidence="1" type="ORF">SteCoe_4153</name>
</gene>
<protein>
    <submittedName>
        <fullName evidence="1">Uncharacterized protein</fullName>
    </submittedName>
</protein>
<accession>A0A1R2CVA6</accession>
<comment type="caution">
    <text evidence="1">The sequence shown here is derived from an EMBL/GenBank/DDBJ whole genome shotgun (WGS) entry which is preliminary data.</text>
</comment>
<dbReference type="Proteomes" id="UP000187209">
    <property type="component" value="Unassembled WGS sequence"/>
</dbReference>
<organism evidence="1 2">
    <name type="scientific">Stentor coeruleus</name>
    <dbReference type="NCBI Taxonomy" id="5963"/>
    <lineage>
        <taxon>Eukaryota</taxon>
        <taxon>Sar</taxon>
        <taxon>Alveolata</taxon>
        <taxon>Ciliophora</taxon>
        <taxon>Postciliodesmatophora</taxon>
        <taxon>Heterotrichea</taxon>
        <taxon>Heterotrichida</taxon>
        <taxon>Stentoridae</taxon>
        <taxon>Stentor</taxon>
    </lineage>
</organism>
<sequence length="67" mass="7658">MGTCTSKSKVDDITVVNRERIPIPKPQLRPLNLPVIIPKSREKNLPRLFVVREESQGMEDTVKSPFQ</sequence>